<gene>
    <name evidence="10" type="ORF">PFHG_01414</name>
</gene>
<dbReference type="Gene3D" id="3.40.50.150">
    <property type="entry name" value="Vaccinia Virus protein VP39"/>
    <property type="match status" value="1"/>
</dbReference>
<dbReference type="PANTHER" id="PTHR12189:SF2">
    <property type="entry name" value="MRNA CAP GUANINE-N7 METHYLTRANSFERASE"/>
    <property type="match status" value="1"/>
</dbReference>
<accession>A0A0L7K9D4</accession>
<dbReference type="OrthoDB" id="10248867at2759"/>
<feature type="compositionally biased region" description="Basic and acidic residues" evidence="8">
    <location>
        <begin position="648"/>
        <end position="669"/>
    </location>
</feature>
<feature type="compositionally biased region" description="Basic and acidic residues" evidence="8">
    <location>
        <begin position="397"/>
        <end position="407"/>
    </location>
</feature>
<feature type="region of interest" description="Disordered" evidence="8">
    <location>
        <begin position="434"/>
        <end position="469"/>
    </location>
</feature>
<dbReference type="GO" id="GO:0003723">
    <property type="term" value="F:RNA binding"/>
    <property type="evidence" value="ECO:0007669"/>
    <property type="project" value="UniProtKB-KW"/>
</dbReference>
<keyword evidence="6" id="KW-0507">mRNA processing</keyword>
<dbReference type="InterPro" id="IPR039753">
    <property type="entry name" value="RG7MT1"/>
</dbReference>
<name>A0A0L7K9D4_PLAFX</name>
<dbReference type="EMBL" id="CH671941">
    <property type="protein sequence ID" value="KOB59656.1"/>
    <property type="molecule type" value="Genomic_DNA"/>
</dbReference>
<keyword evidence="6" id="KW-0506">mRNA capping</keyword>
<feature type="compositionally biased region" description="Basic and acidic residues" evidence="8">
    <location>
        <begin position="612"/>
        <end position="629"/>
    </location>
</feature>
<sequence>MNAENLKGKDEIIFEEKEKNVRNNMKDHDNNNLYSEDIILNEKKDKNHNDDYDGNYVGMKRDKENFVSFKDDKNNLISVKPSTLKNSLIFQDKKNNLKKKVTIKGDYIRKKNDEIYLDKNNLFNEINLLIKKKLKINDVIKLDLFHKDNSIQIKPYVIFDDYKNVNIENKISIEIINFLKNCLENNKKYINIHSSVVELRGTFNDELINLPILNETILQKISNNNYKYKFNIDNEVLNYIYVDLFNIHKSKYKFKILEKIFEIEELYYYDVKQEKEKKNKINMNKSEDYKNDEQGKEFLNSSINENNNENSKNDDSSSSVCADSDVLINLYKEVKKEEDKERKKKDDEIMNEHVHEKLIKKKKKKKKIDKDKLYIEKLKKLVEEGSADESYNSSNDKSSEDYDDRGNDKNQILYKRKIIYSKWKAPVQIKKKEKKKILKKKNKNEIDKKEDDHYDQEYNNNNDNNNDDNSLTNIKIFKEVENDIVCVYYPNSSYNQCLCLSSYEYITNGQEHILPNNHDIYGHNNKNDTYMNNASFCVNTLNEENIKIKKRYVKDISIYNFCCDDKYKGCNLYLHIAKTKKLKNCKMNYNIPYEHFLENYDIIKMYEIKKDKGNDDKRNDNVKNDDEMNNHVTNDDEMNNHVTNDDEMNNHVKNDDEMNNHVKNDDEMNNHVTNDDEMNNHVKNDDEMNNHVKNDDEMNNHVKNDDEMNNHVKNDDEMNNHVKNDDEMNNHVTNDDEMNNHVKNDDEMNNHVTNDDEMNNHAKNDDEQINCREKMNSDNQINKGEKKRNLIGKLFEIEKDWKINIDMHIDIEKLIKEYKKCNNRNEEIHISDNNLTDDKNEQKYKSNKLHYMIYNFYKNFDCLMNLINRLKNNSIKYEYYFPKMIGDVNEEIRKHYDKKKVILLKKSNIKYIRVFNNEVKRIMILFFVSYNSKILDLACGHGQDMLKYNSVQNKVYVGIDLSKKEIELAKERLNQNDMKGLCNNDNFIFLQGDILNNKFYRKWKSKNIMFDIISINLALHYVIYNEKSSKKFFKIIENFLENDGLLLATTISTVTLTDFLMKRSNIEMNGDNITITLENDLFTIKFDQENLLKIFKNKICLEEFIEFINNNSGSQIKYDYFSNLIRYSLDNVVGIKYYFYLYDTIDAHEFVIPQTYLKKKLEELDMVELFNNTAIMFLHYITNNLETYEKYDNIKYFHLLNKTIDHNIFKNIKERINKIHGYSRDSQIYYDICSLYHVYVYKKNFDATIFGTM</sequence>
<keyword evidence="2" id="KW-0489">Methyltransferase</keyword>
<dbReference type="PROSITE" id="PS51562">
    <property type="entry name" value="RNA_CAP0_MT"/>
    <property type="match status" value="1"/>
</dbReference>
<dbReference type="CDD" id="cd02440">
    <property type="entry name" value="AdoMet_MTases"/>
    <property type="match status" value="1"/>
</dbReference>
<dbReference type="GO" id="GO:0004482">
    <property type="term" value="F:mRNA 5'-cap (guanine-N7-)-methyltransferase activity"/>
    <property type="evidence" value="ECO:0007669"/>
    <property type="project" value="UniProtKB-EC"/>
</dbReference>
<keyword evidence="4" id="KW-0949">S-adenosyl-L-methionine</keyword>
<evidence type="ECO:0000256" key="7">
    <source>
        <dbReference type="ARBA" id="ARBA00044712"/>
    </source>
</evidence>
<reference evidence="11" key="2">
    <citation type="submission" date="2006-03" db="EMBL/GenBank/DDBJ databases">
        <title>The genome sequence of the Plasmodium falciparum HB3.</title>
        <authorList>
            <consortium name="The Broad Institute Genome Sequencing Platform"/>
            <person name="Birren B."/>
            <person name="Lander E."/>
            <person name="Galagan J."/>
            <person name="Nusbaum C."/>
            <person name="Devon K."/>
            <person name="Henn M."/>
            <person name="Jaffe D."/>
            <person name="Butler J."/>
            <person name="Alvarez P."/>
            <person name="Gnerre S."/>
            <person name="Grabherr M."/>
            <person name="Kleber M."/>
            <person name="Mauceli E."/>
            <person name="Brockman W."/>
            <person name="MacCallum I.A."/>
            <person name="Rounsley S."/>
            <person name="Young S."/>
            <person name="LaButti K."/>
            <person name="Pushparaj V."/>
            <person name="DeCaprio D."/>
            <person name="Crawford M."/>
            <person name="Koehrsen M."/>
            <person name="Engels R."/>
            <person name="Montgomery P."/>
            <person name="Pearson M."/>
            <person name="Howarth C."/>
            <person name="Larson L."/>
            <person name="Luoma S."/>
            <person name="White J."/>
            <person name="Kodira C."/>
            <person name="Zeng Q."/>
            <person name="Oleary S."/>
            <person name="Yandava C."/>
            <person name="Alvarado L."/>
            <person name="Wirth D."/>
            <person name="Volkman S."/>
            <person name="Hartl D."/>
        </authorList>
    </citation>
    <scope>NUCLEOTIDE SEQUENCE [LARGE SCALE GENOMIC DNA]</scope>
</reference>
<feature type="compositionally biased region" description="Basic and acidic residues" evidence="8">
    <location>
        <begin position="758"/>
        <end position="768"/>
    </location>
</feature>
<dbReference type="FunFam" id="3.40.50.150:FF:000317">
    <property type="entry name" value="Putative methyltransferase"/>
    <property type="match status" value="1"/>
</dbReference>
<feature type="domain" description="MRNA cap 0 methyltransferase" evidence="9">
    <location>
        <begin position="907"/>
        <end position="1244"/>
    </location>
</feature>
<evidence type="ECO:0000313" key="11">
    <source>
        <dbReference type="Proteomes" id="UP000054289"/>
    </source>
</evidence>
<comment type="catalytic activity">
    <reaction evidence="7">
        <text>a 5'-end (5'-triphosphoguanosine)-ribonucleoside in mRNA + S-adenosyl-L-methionine = a 5'-end (N(7)-methyl 5'-triphosphoguanosine)-ribonucleoside in mRNA + S-adenosyl-L-homocysteine</text>
        <dbReference type="Rhea" id="RHEA:67008"/>
        <dbReference type="Rhea" id="RHEA-COMP:17166"/>
        <dbReference type="Rhea" id="RHEA-COMP:17167"/>
        <dbReference type="ChEBI" id="CHEBI:57856"/>
        <dbReference type="ChEBI" id="CHEBI:59789"/>
        <dbReference type="ChEBI" id="CHEBI:156461"/>
        <dbReference type="ChEBI" id="CHEBI:167617"/>
        <dbReference type="EC" id="2.1.1.56"/>
    </reaction>
</comment>
<feature type="compositionally biased region" description="Basic and acidic residues" evidence="8">
    <location>
        <begin position="443"/>
        <end position="456"/>
    </location>
</feature>
<reference evidence="10 11" key="1">
    <citation type="submission" date="2006-03" db="EMBL/GenBank/DDBJ databases">
        <title>Annotation of Plasmodium falciparum HB3.</title>
        <authorList>
            <consortium name="The Broad Institute Genome Sequencing Platform"/>
            <person name="Volkman S.K."/>
            <person name="Neafsey D.E."/>
            <person name="Dash A.P."/>
            <person name="Chitnis C.E."/>
            <person name="Hartl D.L."/>
            <person name="Young S.K."/>
            <person name="Zeng Q."/>
            <person name="Koehrsen M."/>
            <person name="Alvarado L."/>
            <person name="Berlin A."/>
            <person name="Borenstein D."/>
            <person name="Chapman S.B."/>
            <person name="Chen Z."/>
            <person name="Engels R."/>
            <person name="Freedman E."/>
            <person name="Gellesch M."/>
            <person name="Goldberg J."/>
            <person name="Griggs A."/>
            <person name="Gujja S."/>
            <person name="Heilman E.R."/>
            <person name="Heiman D.I."/>
            <person name="Howarth C."/>
            <person name="Jen D."/>
            <person name="Larson L."/>
            <person name="Mehta T."/>
            <person name="Neiman D."/>
            <person name="Park D."/>
            <person name="Pearson M."/>
            <person name="Roberts A."/>
            <person name="Saif S."/>
            <person name="Shea T."/>
            <person name="Shenoy N."/>
            <person name="Sisk P."/>
            <person name="Stolte C."/>
            <person name="Sykes S."/>
            <person name="Walk T."/>
            <person name="White J."/>
            <person name="Yandava C."/>
            <person name="Haas B."/>
            <person name="Henn M.R."/>
            <person name="Nusbaum C."/>
            <person name="Birren B."/>
        </authorList>
    </citation>
    <scope>NUCLEOTIDE SEQUENCE [LARGE SCALE GENOMIC DNA]</scope>
    <source>
        <strain evidence="10">HB3</strain>
    </source>
</reference>
<feature type="region of interest" description="Disordered" evidence="8">
    <location>
        <begin position="301"/>
        <end position="320"/>
    </location>
</feature>
<dbReference type="InterPro" id="IPR004971">
    <property type="entry name" value="mRNA_G-N7_MeTrfase_dom"/>
</dbReference>
<feature type="compositionally biased region" description="Basic and acidic residues" evidence="8">
    <location>
        <begin position="678"/>
        <end position="729"/>
    </location>
</feature>
<evidence type="ECO:0000256" key="8">
    <source>
        <dbReference type="SAM" id="MobiDB-lite"/>
    </source>
</evidence>
<dbReference type="AlphaFoldDB" id="A0A0L7K9D4"/>
<evidence type="ECO:0000256" key="3">
    <source>
        <dbReference type="ARBA" id="ARBA00022679"/>
    </source>
</evidence>
<evidence type="ECO:0000256" key="2">
    <source>
        <dbReference type="ARBA" id="ARBA00022603"/>
    </source>
</evidence>
<feature type="compositionally biased region" description="Basic and acidic residues" evidence="8">
    <location>
        <begin position="738"/>
        <end position="749"/>
    </location>
</feature>
<evidence type="ECO:0000256" key="6">
    <source>
        <dbReference type="ARBA" id="ARBA00023042"/>
    </source>
</evidence>
<evidence type="ECO:0000259" key="9">
    <source>
        <dbReference type="PROSITE" id="PS51562"/>
    </source>
</evidence>
<evidence type="ECO:0000256" key="1">
    <source>
        <dbReference type="ARBA" id="ARBA00011926"/>
    </source>
</evidence>
<dbReference type="InterPro" id="IPR029063">
    <property type="entry name" value="SAM-dependent_MTases_sf"/>
</dbReference>
<proteinExistence type="predicted"/>
<evidence type="ECO:0000313" key="10">
    <source>
        <dbReference type="EMBL" id="KOB59656.1"/>
    </source>
</evidence>
<feature type="region of interest" description="Disordered" evidence="8">
    <location>
        <begin position="612"/>
        <end position="768"/>
    </location>
</feature>
<keyword evidence="5" id="KW-0694">RNA-binding</keyword>
<keyword evidence="3" id="KW-0808">Transferase</keyword>
<dbReference type="Proteomes" id="UP000054289">
    <property type="component" value="Unassembled WGS sequence"/>
</dbReference>
<evidence type="ECO:0000256" key="4">
    <source>
        <dbReference type="ARBA" id="ARBA00022691"/>
    </source>
</evidence>
<feature type="region of interest" description="Disordered" evidence="8">
    <location>
        <begin position="385"/>
        <end position="407"/>
    </location>
</feature>
<protein>
    <recommendedName>
        <fullName evidence="1">mRNA (guanine-N(7))-methyltransferase</fullName>
        <ecNumber evidence="1">2.1.1.56</ecNumber>
    </recommendedName>
</protein>
<organism evidence="10 11">
    <name type="scientific">Plasmodium falciparum (isolate HB3)</name>
    <dbReference type="NCBI Taxonomy" id="137071"/>
    <lineage>
        <taxon>Eukaryota</taxon>
        <taxon>Sar</taxon>
        <taxon>Alveolata</taxon>
        <taxon>Apicomplexa</taxon>
        <taxon>Aconoidasida</taxon>
        <taxon>Haemosporida</taxon>
        <taxon>Plasmodiidae</taxon>
        <taxon>Plasmodium</taxon>
        <taxon>Plasmodium (Laverania)</taxon>
    </lineage>
</organism>
<dbReference type="SUPFAM" id="SSF53335">
    <property type="entry name" value="S-adenosyl-L-methionine-dependent methyltransferases"/>
    <property type="match status" value="1"/>
</dbReference>
<dbReference type="EC" id="2.1.1.56" evidence="1"/>
<dbReference type="Pfam" id="PF03291">
    <property type="entry name" value="mRNA_G-N7_MeTrfase"/>
    <property type="match status" value="1"/>
</dbReference>
<evidence type="ECO:0000256" key="5">
    <source>
        <dbReference type="ARBA" id="ARBA00022884"/>
    </source>
</evidence>
<dbReference type="VEuPathDB" id="PlasmoDB:PfHB3_070009000"/>
<dbReference type="KEGG" id="pfh:PFHG_01414"/>
<dbReference type="GO" id="GO:0005634">
    <property type="term" value="C:nucleus"/>
    <property type="evidence" value="ECO:0007669"/>
    <property type="project" value="TreeGrafter"/>
</dbReference>
<feature type="compositionally biased region" description="Low complexity" evidence="8">
    <location>
        <begin position="459"/>
        <end position="469"/>
    </location>
</feature>
<dbReference type="PANTHER" id="PTHR12189">
    <property type="entry name" value="MRNA GUANINE-7- METHYLTRANSFERASE"/>
    <property type="match status" value="1"/>
</dbReference>